<dbReference type="InterPro" id="IPR016024">
    <property type="entry name" value="ARM-type_fold"/>
</dbReference>
<dbReference type="SMART" id="SM01302">
    <property type="entry name" value="Raptor_N"/>
    <property type="match status" value="1"/>
</dbReference>
<keyword evidence="8" id="KW-1185">Reference proteome</keyword>
<dbReference type="SUPFAM" id="SSF48371">
    <property type="entry name" value="ARM repeat"/>
    <property type="match status" value="1"/>
</dbReference>
<dbReference type="RefSeq" id="XP_066914634.1">
    <property type="nucleotide sequence ID" value="XM_067058533.1"/>
</dbReference>
<dbReference type="PRINTS" id="PR01547">
    <property type="entry name" value="YEAST176DUF"/>
</dbReference>
<proteinExistence type="inferred from homology"/>
<dbReference type="FunFam" id="2.130.10.10:FF:000072">
    <property type="entry name" value="Regulatory-associated protein of MTOR, complex 1"/>
    <property type="match status" value="1"/>
</dbReference>
<feature type="region of interest" description="Disordered" evidence="5">
    <location>
        <begin position="818"/>
        <end position="943"/>
    </location>
</feature>
<feature type="compositionally biased region" description="Polar residues" evidence="5">
    <location>
        <begin position="897"/>
        <end position="907"/>
    </location>
</feature>
<dbReference type="InterPro" id="IPR004083">
    <property type="entry name" value="Raptor"/>
</dbReference>
<protein>
    <recommendedName>
        <fullName evidence="6">Raptor N-terminal CASPase-like domain-containing protein</fullName>
    </recommendedName>
</protein>
<evidence type="ECO:0000259" key="6">
    <source>
        <dbReference type="SMART" id="SM01302"/>
    </source>
</evidence>
<organism evidence="7 8">
    <name type="scientific">Clytia hemisphaerica</name>
    <dbReference type="NCBI Taxonomy" id="252671"/>
    <lineage>
        <taxon>Eukaryota</taxon>
        <taxon>Metazoa</taxon>
        <taxon>Cnidaria</taxon>
        <taxon>Hydrozoa</taxon>
        <taxon>Hydroidolina</taxon>
        <taxon>Leptothecata</taxon>
        <taxon>Obeliida</taxon>
        <taxon>Clytiidae</taxon>
        <taxon>Clytia</taxon>
    </lineage>
</organism>
<dbReference type="GO" id="GO:0031931">
    <property type="term" value="C:TORC1 complex"/>
    <property type="evidence" value="ECO:0007669"/>
    <property type="project" value="InterPro"/>
</dbReference>
<dbReference type="InterPro" id="IPR029347">
    <property type="entry name" value="Raptor_N"/>
</dbReference>
<dbReference type="InterPro" id="IPR015943">
    <property type="entry name" value="WD40/YVTN_repeat-like_dom_sf"/>
</dbReference>
<dbReference type="Gene3D" id="1.25.10.10">
    <property type="entry name" value="Leucine-rich Repeat Variant"/>
    <property type="match status" value="1"/>
</dbReference>
<dbReference type="PROSITE" id="PS50082">
    <property type="entry name" value="WD_REPEATS_2"/>
    <property type="match status" value="1"/>
</dbReference>
<evidence type="ECO:0000256" key="3">
    <source>
        <dbReference type="ARBA" id="ARBA00022737"/>
    </source>
</evidence>
<feature type="compositionally biased region" description="Basic and acidic residues" evidence="5">
    <location>
        <begin position="842"/>
        <end position="854"/>
    </location>
</feature>
<reference evidence="7" key="1">
    <citation type="submission" date="2021-01" db="UniProtKB">
        <authorList>
            <consortium name="EnsemblMetazoa"/>
        </authorList>
    </citation>
    <scope>IDENTIFICATION</scope>
</reference>
<comment type="similarity">
    <text evidence="1">Belongs to the WD repeat RAPTOR family.</text>
</comment>
<dbReference type="PANTHER" id="PTHR12848:SF16">
    <property type="entry name" value="REGULATORY-ASSOCIATED PROTEIN OF MTOR"/>
    <property type="match status" value="1"/>
</dbReference>
<dbReference type="InterPro" id="IPR011989">
    <property type="entry name" value="ARM-like"/>
</dbReference>
<dbReference type="FunFam" id="1.25.10.10:FF:000276">
    <property type="entry name" value="Regulatory-associated protein of mTOR isoform 1"/>
    <property type="match status" value="1"/>
</dbReference>
<dbReference type="SUPFAM" id="SSF50978">
    <property type="entry name" value="WD40 repeat-like"/>
    <property type="match status" value="1"/>
</dbReference>
<feature type="compositionally biased region" description="Low complexity" evidence="5">
    <location>
        <begin position="766"/>
        <end position="775"/>
    </location>
</feature>
<dbReference type="EnsemblMetazoa" id="CLYHEMT007157.1">
    <property type="protein sequence ID" value="CLYHEMP007157.1"/>
    <property type="gene ID" value="CLYHEMG007157"/>
</dbReference>
<dbReference type="PANTHER" id="PTHR12848">
    <property type="entry name" value="REGULATORY-ASSOCIATED PROTEIN OF MTOR"/>
    <property type="match status" value="1"/>
</dbReference>
<dbReference type="InterPro" id="IPR001680">
    <property type="entry name" value="WD40_rpt"/>
</dbReference>
<sequence>MSDEEESYDGLDDGTEDEDELLDWQLQLCFMKKRHKEKINSVEYHLQTWRLKERIRTVSVALVLCLNVGVDPPDVVKTNPCARMECWIDPLTLNPQKALDTIGNALQQQYERWQSRARYRHSLDPTVDDVKKLCTSLRRNAKEEHVLFHYNGHGVPRPTLNGEIWVFNKQYTQYIPLSVYDLQTWMGSPSIYVYDCSNAGLILESFNQFKQTRENDYEKQLSQGVASPQIPPVRNCLQMAACGTNELLPMVPDLPADLFTACLTTPMKVALKWFISQKSYHNLVPGITNELLDKIPGQLNDRRTPLGELNWIFTAVTDTIAWNTLPRDLFQKLFRTDSMVASLFRHFLLAERVMRSYNCTPVTCPKLPSMYHHPMWQAWDLAVDQCLSQLPVIINDESKYKNSSFFAEHLTAFQVWLAMGSSRRDPPEQLPIVLQVLLSQVHRLRALDLLGRFLDLGPWAVGLALNVGIFHYVLKLLQSTAREIRPLMVFIWAKILAVDSSCQMDLVKANNHKYFLSVLSDPYMPPEHKTTGSFVIAKIIHDYPAGQEACLKGSMISICLEHLDETHPLLRQWLALCLGLIWTQCDAARWCAIRDSAQDKIAKLLTDNLPEVRAAAVFALGRLISNTGNRSDHANMVDHSVATMLASTVGNDGSPLVRKELVVAFYGLIVQFEQAFSVVAVQFLEEDRRRDVLGSSPHEPETKKGWILVAQGSDAAFMTSTDSSTLKKHQSSRDVPRIPSSSHSRQNSQSSSLDSESGVFLRPPRTTSTSSGSSTLHETVYTRVWKVMLNLSVDPYPDVAEMAKKVVNNVTVKATIGASQPRSKSNQGFYSMPSSPNTSEFLHPDAHLHLDKSFRRSSSAQVNSTKSTPSAPSTPQPSTTNVRSGPNTPDAVRMKRLSTSSVPNINPHSILFPTKRRNFDKGPDTAPVAEEDSSESDEEEPLTTKPVLVQTKFYEWCCGYFAQSVMKPNVELDPNSPQFIEREWRFLRNSKVRTQSAKQMREAPPARLDDELFINKNIQPPCVIKFHPYEPHLAVADKTGVSIWNYEAGSKLNHFVNGNPKTSRITSLNILNEHDLSLLLTGSDDGAVRIWRNYCDDENGRLKLVTAWTALSGMIPSQRGAGSGLVTTWVPQSGSLLASGDVRLVRVWDAHRELKVMDIPTGADSCVTSMSCDPMNQNILVAGLGDGSVRLYDRRLPADDCRVMTLREHSTWVVNVLFNRNNDNDLTTNNIISASVEGDIKFWDQRLTSSVKTIASEKTVVGLTCFDVHQQADLIACGSANQSIKVLNMEGETLSNIRYHDGFIGQRIGPLSCLAFHPYWTYLAAGSTDSFLSMYSCQKPMALRLDELGI</sequence>
<feature type="compositionally biased region" description="Low complexity" evidence="5">
    <location>
        <begin position="864"/>
        <end position="880"/>
    </location>
</feature>
<keyword evidence="2 4" id="KW-0853">WD repeat</keyword>
<evidence type="ECO:0000313" key="8">
    <source>
        <dbReference type="Proteomes" id="UP000594262"/>
    </source>
</evidence>
<evidence type="ECO:0000256" key="1">
    <source>
        <dbReference type="ARBA" id="ARBA00009257"/>
    </source>
</evidence>
<dbReference type="SMART" id="SM00320">
    <property type="entry name" value="WD40"/>
    <property type="match status" value="6"/>
</dbReference>
<feature type="compositionally biased region" description="Acidic residues" evidence="5">
    <location>
        <begin position="929"/>
        <end position="941"/>
    </location>
</feature>
<dbReference type="GO" id="GO:0038202">
    <property type="term" value="P:TORC1 signaling"/>
    <property type="evidence" value="ECO:0007669"/>
    <property type="project" value="TreeGrafter"/>
</dbReference>
<evidence type="ECO:0000256" key="4">
    <source>
        <dbReference type="PROSITE-ProRule" id="PRU00221"/>
    </source>
</evidence>
<dbReference type="GeneID" id="136801869"/>
<feature type="repeat" description="WD" evidence="4">
    <location>
        <begin position="1077"/>
        <end position="1091"/>
    </location>
</feature>
<keyword evidence="3" id="KW-0677">Repeat</keyword>
<feature type="compositionally biased region" description="Polar residues" evidence="5">
    <location>
        <begin position="818"/>
        <end position="840"/>
    </location>
</feature>
<feature type="region of interest" description="Disordered" evidence="5">
    <location>
        <begin position="719"/>
        <end position="775"/>
    </location>
</feature>
<dbReference type="Gene3D" id="2.130.10.10">
    <property type="entry name" value="YVTN repeat-like/Quinoprotein amine dehydrogenase"/>
    <property type="match status" value="3"/>
</dbReference>
<feature type="domain" description="Raptor N-terminal CASPase-like" evidence="6">
    <location>
        <begin position="54"/>
        <end position="207"/>
    </location>
</feature>
<dbReference type="GO" id="GO:0009267">
    <property type="term" value="P:cellular response to starvation"/>
    <property type="evidence" value="ECO:0007669"/>
    <property type="project" value="TreeGrafter"/>
</dbReference>
<dbReference type="GO" id="GO:0071230">
    <property type="term" value="P:cellular response to amino acid stimulus"/>
    <property type="evidence" value="ECO:0007669"/>
    <property type="project" value="TreeGrafter"/>
</dbReference>
<dbReference type="OrthoDB" id="10262360at2759"/>
<dbReference type="GO" id="GO:0030674">
    <property type="term" value="F:protein-macromolecule adaptor activity"/>
    <property type="evidence" value="ECO:0007669"/>
    <property type="project" value="TreeGrafter"/>
</dbReference>
<feature type="compositionally biased region" description="Low complexity" evidence="5">
    <location>
        <begin position="740"/>
        <end position="757"/>
    </location>
</feature>
<dbReference type="GO" id="GO:0030307">
    <property type="term" value="P:positive regulation of cell growth"/>
    <property type="evidence" value="ECO:0007669"/>
    <property type="project" value="TreeGrafter"/>
</dbReference>
<dbReference type="Pfam" id="PF14538">
    <property type="entry name" value="Raptor_N"/>
    <property type="match status" value="1"/>
</dbReference>
<dbReference type="GO" id="GO:0010506">
    <property type="term" value="P:regulation of autophagy"/>
    <property type="evidence" value="ECO:0007669"/>
    <property type="project" value="TreeGrafter"/>
</dbReference>
<dbReference type="InterPro" id="IPR036322">
    <property type="entry name" value="WD40_repeat_dom_sf"/>
</dbReference>
<evidence type="ECO:0000313" key="7">
    <source>
        <dbReference type="EnsemblMetazoa" id="CLYHEMP007157.1"/>
    </source>
</evidence>
<dbReference type="RefSeq" id="XP_066914633.1">
    <property type="nucleotide sequence ID" value="XM_067058532.1"/>
</dbReference>
<name>A0A7M5V761_9CNID</name>
<evidence type="ECO:0000256" key="2">
    <source>
        <dbReference type="ARBA" id="ARBA00022574"/>
    </source>
</evidence>
<dbReference type="Pfam" id="PF00400">
    <property type="entry name" value="WD40"/>
    <property type="match status" value="2"/>
</dbReference>
<accession>A0A7M5V761</accession>
<evidence type="ECO:0000256" key="5">
    <source>
        <dbReference type="SAM" id="MobiDB-lite"/>
    </source>
</evidence>
<dbReference type="GO" id="GO:0005737">
    <property type="term" value="C:cytoplasm"/>
    <property type="evidence" value="ECO:0007669"/>
    <property type="project" value="TreeGrafter"/>
</dbReference>
<dbReference type="Proteomes" id="UP000594262">
    <property type="component" value="Unplaced"/>
</dbReference>